<sequence length="118" mass="13912">MLCRVCGIETEDNEHIWTCSKRRKTQEGLWEDALDRVDGWEEIATRLFNKQRQKQIKPGKQPPHETVWRIPRTIKLHKTLWQAIKRPGEEEEEEPEQHTPECLDSQPHLPRPGAESPS</sequence>
<comment type="caution">
    <text evidence="2">The sequence shown here is derived from an EMBL/GenBank/DDBJ whole genome shotgun (WGS) entry which is preliminary data.</text>
</comment>
<dbReference type="AlphaFoldDB" id="A0A9P6F9L5"/>
<proteinExistence type="predicted"/>
<evidence type="ECO:0000256" key="1">
    <source>
        <dbReference type="SAM" id="MobiDB-lite"/>
    </source>
</evidence>
<accession>A0A9P6F9L5</accession>
<name>A0A9P6F9L5_9FUNG</name>
<dbReference type="EMBL" id="JAAAXW010000070">
    <property type="protein sequence ID" value="KAF9545562.1"/>
    <property type="molecule type" value="Genomic_DNA"/>
</dbReference>
<dbReference type="Proteomes" id="UP000723463">
    <property type="component" value="Unassembled WGS sequence"/>
</dbReference>
<gene>
    <name evidence="2" type="ORF">EC957_010871</name>
</gene>
<protein>
    <submittedName>
        <fullName evidence="2">Uncharacterized protein</fullName>
    </submittedName>
</protein>
<reference evidence="2" key="1">
    <citation type="journal article" date="2020" name="Fungal Divers.">
        <title>Resolving the Mortierellaceae phylogeny through synthesis of multi-gene phylogenetics and phylogenomics.</title>
        <authorList>
            <person name="Vandepol N."/>
            <person name="Liber J."/>
            <person name="Desiro A."/>
            <person name="Na H."/>
            <person name="Kennedy M."/>
            <person name="Barry K."/>
            <person name="Grigoriev I.V."/>
            <person name="Miller A.N."/>
            <person name="O'Donnell K."/>
            <person name="Stajich J.E."/>
            <person name="Bonito G."/>
        </authorList>
    </citation>
    <scope>NUCLEOTIDE SEQUENCE</scope>
    <source>
        <strain evidence="2">NRRL 2591</strain>
    </source>
</reference>
<organism evidence="2 3">
    <name type="scientific">Mortierella hygrophila</name>
    <dbReference type="NCBI Taxonomy" id="979708"/>
    <lineage>
        <taxon>Eukaryota</taxon>
        <taxon>Fungi</taxon>
        <taxon>Fungi incertae sedis</taxon>
        <taxon>Mucoromycota</taxon>
        <taxon>Mortierellomycotina</taxon>
        <taxon>Mortierellomycetes</taxon>
        <taxon>Mortierellales</taxon>
        <taxon>Mortierellaceae</taxon>
        <taxon>Mortierella</taxon>
    </lineage>
</organism>
<evidence type="ECO:0000313" key="2">
    <source>
        <dbReference type="EMBL" id="KAF9545562.1"/>
    </source>
</evidence>
<evidence type="ECO:0000313" key="3">
    <source>
        <dbReference type="Proteomes" id="UP000723463"/>
    </source>
</evidence>
<feature type="region of interest" description="Disordered" evidence="1">
    <location>
        <begin position="85"/>
        <end position="118"/>
    </location>
</feature>
<keyword evidence="3" id="KW-1185">Reference proteome</keyword>